<evidence type="ECO:0000256" key="6">
    <source>
        <dbReference type="SAM" id="Phobius"/>
    </source>
</evidence>
<comment type="caution">
    <text evidence="7">The sequence shown here is derived from an EMBL/GenBank/DDBJ whole genome shotgun (WGS) entry which is preliminary data.</text>
</comment>
<gene>
    <name evidence="7" type="ORF">GH714_016343</name>
</gene>
<dbReference type="PANTHER" id="PTHR45687">
    <property type="entry name" value="AQUAPORIN OR AQUAGLYCEROPORIN RELATED"/>
    <property type="match status" value="1"/>
</dbReference>
<name>A0A6A6M1A8_HEVBR</name>
<dbReference type="Gene3D" id="1.20.1080.10">
    <property type="entry name" value="Glycerol uptake facilitator protein"/>
    <property type="match status" value="1"/>
</dbReference>
<dbReference type="GO" id="GO:0015267">
    <property type="term" value="F:channel activity"/>
    <property type="evidence" value="ECO:0007669"/>
    <property type="project" value="InterPro"/>
</dbReference>
<dbReference type="GO" id="GO:0016020">
    <property type="term" value="C:membrane"/>
    <property type="evidence" value="ECO:0007669"/>
    <property type="project" value="UniProtKB-SubCell"/>
</dbReference>
<dbReference type="Proteomes" id="UP000467840">
    <property type="component" value="Chromosome 9"/>
</dbReference>
<protein>
    <submittedName>
        <fullName evidence="7">Uncharacterized protein</fullName>
    </submittedName>
</protein>
<dbReference type="SUPFAM" id="SSF81338">
    <property type="entry name" value="Aquaporin-like"/>
    <property type="match status" value="1"/>
</dbReference>
<sequence>MVKEMGEEGSFEHEIHGQHGKDYVDPPPAPLLDMEELRRWSFTELLQSSWPPFSSFMSPWLLLLGIRAKLILVPLLAFLGLWWHDFYPCLLHCWDIWKLSLVRAVAYMVSQCLGAIAGAGLVKAVMKDDYNLSAVVSTQFLLVTQKALLWELRSSALSSLSTPSSPPRP</sequence>
<evidence type="ECO:0000313" key="7">
    <source>
        <dbReference type="EMBL" id="KAF2306298.1"/>
    </source>
</evidence>
<dbReference type="InterPro" id="IPR000425">
    <property type="entry name" value="MIP"/>
</dbReference>
<reference evidence="7 8" key="1">
    <citation type="journal article" date="2020" name="Mol. Plant">
        <title>The Chromosome-Based Rubber Tree Genome Provides New Insights into Spurge Genome Evolution and Rubber Biosynthesis.</title>
        <authorList>
            <person name="Liu J."/>
            <person name="Shi C."/>
            <person name="Shi C.C."/>
            <person name="Li W."/>
            <person name="Zhang Q.J."/>
            <person name="Zhang Y."/>
            <person name="Li K."/>
            <person name="Lu H.F."/>
            <person name="Shi C."/>
            <person name="Zhu S.T."/>
            <person name="Xiao Z.Y."/>
            <person name="Nan H."/>
            <person name="Yue Y."/>
            <person name="Zhu X.G."/>
            <person name="Wu Y."/>
            <person name="Hong X.N."/>
            <person name="Fan G.Y."/>
            <person name="Tong Y."/>
            <person name="Zhang D."/>
            <person name="Mao C.L."/>
            <person name="Liu Y.L."/>
            <person name="Hao S.J."/>
            <person name="Liu W.Q."/>
            <person name="Lv M.Q."/>
            <person name="Zhang H.B."/>
            <person name="Liu Y."/>
            <person name="Hu-Tang G.R."/>
            <person name="Wang J.P."/>
            <person name="Wang J.H."/>
            <person name="Sun Y.H."/>
            <person name="Ni S.B."/>
            <person name="Chen W.B."/>
            <person name="Zhang X.C."/>
            <person name="Jiao Y.N."/>
            <person name="Eichler E.E."/>
            <person name="Li G.H."/>
            <person name="Liu X."/>
            <person name="Gao L.Z."/>
        </authorList>
    </citation>
    <scope>NUCLEOTIDE SEQUENCE [LARGE SCALE GENOMIC DNA]</scope>
    <source>
        <strain evidence="8">cv. GT1</strain>
        <tissue evidence="7">Leaf</tissue>
    </source>
</reference>
<keyword evidence="4 6" id="KW-0472">Membrane</keyword>
<accession>A0A6A6M1A8</accession>
<keyword evidence="8" id="KW-1185">Reference proteome</keyword>
<evidence type="ECO:0000256" key="2">
    <source>
        <dbReference type="ARBA" id="ARBA00022692"/>
    </source>
</evidence>
<dbReference type="AlphaFoldDB" id="A0A6A6M1A8"/>
<proteinExistence type="predicted"/>
<feature type="transmembrane region" description="Helical" evidence="6">
    <location>
        <begin position="60"/>
        <end position="84"/>
    </location>
</feature>
<evidence type="ECO:0000313" key="8">
    <source>
        <dbReference type="Proteomes" id="UP000467840"/>
    </source>
</evidence>
<dbReference type="InterPro" id="IPR023271">
    <property type="entry name" value="Aquaporin-like"/>
</dbReference>
<dbReference type="InterPro" id="IPR034294">
    <property type="entry name" value="Aquaporin_transptr"/>
</dbReference>
<keyword evidence="2 6" id="KW-0812">Transmembrane</keyword>
<evidence type="ECO:0000256" key="5">
    <source>
        <dbReference type="SAM" id="MobiDB-lite"/>
    </source>
</evidence>
<comment type="subcellular location">
    <subcellularLocation>
        <location evidence="1">Membrane</location>
        <topology evidence="1">Multi-pass membrane protein</topology>
    </subcellularLocation>
</comment>
<keyword evidence="3 6" id="KW-1133">Transmembrane helix</keyword>
<evidence type="ECO:0000256" key="3">
    <source>
        <dbReference type="ARBA" id="ARBA00022989"/>
    </source>
</evidence>
<organism evidence="7 8">
    <name type="scientific">Hevea brasiliensis</name>
    <name type="common">Para rubber tree</name>
    <name type="synonym">Siphonia brasiliensis</name>
    <dbReference type="NCBI Taxonomy" id="3981"/>
    <lineage>
        <taxon>Eukaryota</taxon>
        <taxon>Viridiplantae</taxon>
        <taxon>Streptophyta</taxon>
        <taxon>Embryophyta</taxon>
        <taxon>Tracheophyta</taxon>
        <taxon>Spermatophyta</taxon>
        <taxon>Magnoliopsida</taxon>
        <taxon>eudicotyledons</taxon>
        <taxon>Gunneridae</taxon>
        <taxon>Pentapetalae</taxon>
        <taxon>rosids</taxon>
        <taxon>fabids</taxon>
        <taxon>Malpighiales</taxon>
        <taxon>Euphorbiaceae</taxon>
        <taxon>Crotonoideae</taxon>
        <taxon>Micrandreae</taxon>
        <taxon>Hevea</taxon>
    </lineage>
</organism>
<evidence type="ECO:0000256" key="1">
    <source>
        <dbReference type="ARBA" id="ARBA00004141"/>
    </source>
</evidence>
<dbReference type="EMBL" id="JAAGAX010000008">
    <property type="protein sequence ID" value="KAF2306298.1"/>
    <property type="molecule type" value="Genomic_DNA"/>
</dbReference>
<feature type="region of interest" description="Disordered" evidence="5">
    <location>
        <begin position="1"/>
        <end position="22"/>
    </location>
</feature>
<feature type="transmembrane region" description="Helical" evidence="6">
    <location>
        <begin position="104"/>
        <end position="122"/>
    </location>
</feature>
<evidence type="ECO:0000256" key="4">
    <source>
        <dbReference type="ARBA" id="ARBA00023136"/>
    </source>
</evidence>
<dbReference type="Pfam" id="PF00230">
    <property type="entry name" value="MIP"/>
    <property type="match status" value="1"/>
</dbReference>